<accession>A0A1L2CUF3</accession>
<sequence>MAISVVYIIKKKGMSAVHDIITHTDQYWLNSGSYYVTGGVRAEVEKTYPGSEYDIEVEFITHPGNQSDA</sequence>
<keyword evidence="2" id="KW-1185">Reference proteome</keyword>
<evidence type="ECO:0000313" key="1">
    <source>
        <dbReference type="EMBL" id="AMM43653.1"/>
    </source>
</evidence>
<protein>
    <submittedName>
        <fullName evidence="1">Uncharacterized protein</fullName>
    </submittedName>
</protein>
<evidence type="ECO:0000313" key="2">
    <source>
        <dbReference type="Proteomes" id="UP000223891"/>
    </source>
</evidence>
<name>A0A1L2CUF3_9CAUD</name>
<gene>
    <name evidence="1" type="ORF">CBB_88</name>
</gene>
<organism evidence="1 2">
    <name type="scientific">Pectobacterium phage vB_PcaM_CBB</name>
    <dbReference type="NCBI Taxonomy" id="2772511"/>
    <lineage>
        <taxon>Viruses</taxon>
        <taxon>Duplodnaviria</taxon>
        <taxon>Heunggongvirae</taxon>
        <taxon>Uroviricota</taxon>
        <taxon>Caudoviricetes</taxon>
        <taxon>Mimasvirus</taxon>
        <taxon>Mimasvirus CBB</taxon>
    </lineage>
</organism>
<proteinExistence type="predicted"/>
<reference evidence="2" key="1">
    <citation type="submission" date="2016-01" db="EMBL/GenBank/DDBJ databases">
        <title>Isolation and Characterization of Enterobacteria phage CBB.</title>
        <authorList>
            <person name="Buttimer C.T.H."/>
            <person name="Hendrix H."/>
            <person name="Alexandre H."/>
            <person name="O'Mahony J."/>
            <person name="Lavigne R."/>
            <person name="Coffey A."/>
        </authorList>
    </citation>
    <scope>NUCLEOTIDE SEQUENCE [LARGE SCALE GENOMIC DNA]</scope>
</reference>
<dbReference type="EMBL" id="KU574722">
    <property type="protein sequence ID" value="AMM43653.1"/>
    <property type="molecule type" value="Genomic_DNA"/>
</dbReference>
<dbReference type="Proteomes" id="UP000223891">
    <property type="component" value="Segment"/>
</dbReference>